<proteinExistence type="predicted"/>
<dbReference type="PROSITE" id="PS50975">
    <property type="entry name" value="ATP_GRASP"/>
    <property type="match status" value="1"/>
</dbReference>
<evidence type="ECO:0000259" key="2">
    <source>
        <dbReference type="PROSITE" id="PS50975"/>
    </source>
</evidence>
<name>A0A078S189_BACUN</name>
<evidence type="ECO:0000313" key="3">
    <source>
        <dbReference type="EMBL" id="KDS51409.1"/>
    </source>
</evidence>
<protein>
    <submittedName>
        <fullName evidence="3">ATP-grasp domain protein</fullName>
    </submittedName>
</protein>
<dbReference type="GO" id="GO:0018169">
    <property type="term" value="F:ribosomal S6-glutamic acid ligase activity"/>
    <property type="evidence" value="ECO:0007669"/>
    <property type="project" value="TreeGrafter"/>
</dbReference>
<dbReference type="Proteomes" id="UP000028013">
    <property type="component" value="Unassembled WGS sequence"/>
</dbReference>
<sequence>MKKVGLWMYKNDGGDIIQERLKSKLIKNNIFVLNDFDLRDCYIVNDKILTSNGYDLTKLDCLYYMNADEQSEHQLEILNALSISGVKLINPYNSHINARDKFVSNFILRKNNISVPRASLIPYKDNDKIKVIFDLFKTVILKPRNRHGGKGIQKFTSYETFKDFQEFVNGYVDNFYFEEFIDFGDHDYRIEIFNGNVIGTYAREKTHTFKTNISSGGIMRPCSVSNEQISLAQKAVESLKITTSIVDIVTDRNKRNYILEVNPIMGIFVEAGMKYSDKSIIKNPDLSYSNDELKLNVLVNYIKQIIE</sequence>
<keyword evidence="1" id="KW-0067">ATP-binding</keyword>
<dbReference type="PANTHER" id="PTHR21621:SF0">
    <property type="entry name" value="BETA-CITRYLGLUTAMATE SYNTHASE B-RELATED"/>
    <property type="match status" value="1"/>
</dbReference>
<reference evidence="3 4" key="1">
    <citation type="submission" date="2014-04" db="EMBL/GenBank/DDBJ databases">
        <authorList>
            <person name="Sears C."/>
            <person name="Carroll K."/>
            <person name="Sack B.R."/>
            <person name="Qadri F."/>
            <person name="Myers L.L."/>
            <person name="Chung G.-T."/>
            <person name="Escheverria P."/>
            <person name="Fraser C.M."/>
            <person name="Sadzewicz L."/>
            <person name="Shefchek K.A."/>
            <person name="Tallon L."/>
            <person name="Das S.P."/>
            <person name="Daugherty S."/>
            <person name="Mongodin E.F."/>
        </authorList>
    </citation>
    <scope>NUCLEOTIDE SEQUENCE [LARGE SCALE GENOMIC DNA]</scope>
    <source>
        <strain evidence="3 4">3978 T3 ii</strain>
    </source>
</reference>
<dbReference type="Pfam" id="PF08443">
    <property type="entry name" value="RimK"/>
    <property type="match status" value="1"/>
</dbReference>
<dbReference type="PATRIC" id="fig|1339349.3.peg.1968"/>
<dbReference type="GO" id="GO:0005737">
    <property type="term" value="C:cytoplasm"/>
    <property type="evidence" value="ECO:0007669"/>
    <property type="project" value="TreeGrafter"/>
</dbReference>
<gene>
    <name evidence="3" type="ORF">M094_0721</name>
</gene>
<accession>A0A078S189</accession>
<dbReference type="Gene3D" id="3.40.50.20">
    <property type="match status" value="1"/>
</dbReference>
<keyword evidence="1" id="KW-0547">Nucleotide-binding</keyword>
<dbReference type="AlphaFoldDB" id="A0A078S189"/>
<comment type="caution">
    <text evidence="3">The sequence shown here is derived from an EMBL/GenBank/DDBJ whole genome shotgun (WGS) entry which is preliminary data.</text>
</comment>
<evidence type="ECO:0000256" key="1">
    <source>
        <dbReference type="PROSITE-ProRule" id="PRU00409"/>
    </source>
</evidence>
<dbReference type="InterPro" id="IPR013651">
    <property type="entry name" value="ATP-grasp_RimK-type"/>
</dbReference>
<dbReference type="InterPro" id="IPR011761">
    <property type="entry name" value="ATP-grasp"/>
</dbReference>
<organism evidence="3 4">
    <name type="scientific">Bacteroides uniformis str. 3978 T3 ii</name>
    <dbReference type="NCBI Taxonomy" id="1339349"/>
    <lineage>
        <taxon>Bacteria</taxon>
        <taxon>Pseudomonadati</taxon>
        <taxon>Bacteroidota</taxon>
        <taxon>Bacteroidia</taxon>
        <taxon>Bacteroidales</taxon>
        <taxon>Bacteroidaceae</taxon>
        <taxon>Bacteroides</taxon>
    </lineage>
</organism>
<dbReference type="GO" id="GO:0046872">
    <property type="term" value="F:metal ion binding"/>
    <property type="evidence" value="ECO:0007669"/>
    <property type="project" value="InterPro"/>
</dbReference>
<dbReference type="EMBL" id="JNHN01000170">
    <property type="protein sequence ID" value="KDS51409.1"/>
    <property type="molecule type" value="Genomic_DNA"/>
</dbReference>
<evidence type="ECO:0000313" key="4">
    <source>
        <dbReference type="Proteomes" id="UP000028013"/>
    </source>
</evidence>
<dbReference type="GO" id="GO:0005524">
    <property type="term" value="F:ATP binding"/>
    <property type="evidence" value="ECO:0007669"/>
    <property type="project" value="UniProtKB-UniRule"/>
</dbReference>
<dbReference type="Gene3D" id="3.30.470.20">
    <property type="entry name" value="ATP-grasp fold, B domain"/>
    <property type="match status" value="1"/>
</dbReference>
<dbReference type="GO" id="GO:0009432">
    <property type="term" value="P:SOS response"/>
    <property type="evidence" value="ECO:0007669"/>
    <property type="project" value="TreeGrafter"/>
</dbReference>
<feature type="domain" description="ATP-grasp" evidence="2">
    <location>
        <begin position="105"/>
        <end position="299"/>
    </location>
</feature>
<dbReference type="SUPFAM" id="SSF56059">
    <property type="entry name" value="Glutathione synthetase ATP-binding domain-like"/>
    <property type="match status" value="1"/>
</dbReference>
<dbReference type="RefSeq" id="WP_008667086.1">
    <property type="nucleotide sequence ID" value="NZ_JNHN01000170.1"/>
</dbReference>
<dbReference type="PANTHER" id="PTHR21621">
    <property type="entry name" value="RIBOSOMAL PROTEIN S6 MODIFICATION PROTEIN"/>
    <property type="match status" value="1"/>
</dbReference>